<comment type="caution">
    <text evidence="2">The sequence shown here is derived from an EMBL/GenBank/DDBJ whole genome shotgun (WGS) entry which is preliminary data.</text>
</comment>
<reference evidence="2 3" key="1">
    <citation type="journal article" date="2020" name="Genomics">
        <title>Complete, high-quality genomes from long-read metagenomic sequencing of two wolf lichen thalli reveals enigmatic genome architecture.</title>
        <authorList>
            <person name="McKenzie S.K."/>
            <person name="Walston R.F."/>
            <person name="Allen J.L."/>
        </authorList>
    </citation>
    <scope>NUCLEOTIDE SEQUENCE [LARGE SCALE GENOMIC DNA]</scope>
    <source>
        <strain evidence="2">WasteWater2</strain>
    </source>
</reference>
<organism evidence="2 3">
    <name type="scientific">Letharia columbiana</name>
    <dbReference type="NCBI Taxonomy" id="112416"/>
    <lineage>
        <taxon>Eukaryota</taxon>
        <taxon>Fungi</taxon>
        <taxon>Dikarya</taxon>
        <taxon>Ascomycota</taxon>
        <taxon>Pezizomycotina</taxon>
        <taxon>Lecanoromycetes</taxon>
        <taxon>OSLEUM clade</taxon>
        <taxon>Lecanoromycetidae</taxon>
        <taxon>Lecanorales</taxon>
        <taxon>Lecanorineae</taxon>
        <taxon>Parmeliaceae</taxon>
        <taxon>Letharia</taxon>
    </lineage>
</organism>
<keyword evidence="3" id="KW-1185">Reference proteome</keyword>
<evidence type="ECO:0000313" key="3">
    <source>
        <dbReference type="Proteomes" id="UP000578531"/>
    </source>
</evidence>
<evidence type="ECO:0000313" key="2">
    <source>
        <dbReference type="EMBL" id="KAF6239102.1"/>
    </source>
</evidence>
<dbReference type="OrthoDB" id="10416649at2759"/>
<gene>
    <name evidence="2" type="ORF">HO173_002974</name>
</gene>
<feature type="region of interest" description="Disordered" evidence="1">
    <location>
        <begin position="153"/>
        <end position="189"/>
    </location>
</feature>
<proteinExistence type="predicted"/>
<dbReference type="AlphaFoldDB" id="A0A8H6L821"/>
<feature type="compositionally biased region" description="Basic and acidic residues" evidence="1">
    <location>
        <begin position="153"/>
        <end position="172"/>
    </location>
</feature>
<evidence type="ECO:0000256" key="1">
    <source>
        <dbReference type="SAM" id="MobiDB-lite"/>
    </source>
</evidence>
<protein>
    <submittedName>
        <fullName evidence="2">Uncharacterized protein</fullName>
    </submittedName>
</protein>
<dbReference type="EMBL" id="JACCJC010000007">
    <property type="protein sequence ID" value="KAF6239102.1"/>
    <property type="molecule type" value="Genomic_DNA"/>
</dbReference>
<accession>A0A8H6L821</accession>
<sequence length="250" mass="28465">MAATTGWKDDLEVPHPFPVASNLPTNTPPLAESAVSSFSGSSGIRKSTIDMKKKKETHLRISGPAPAHRIRAIYDQKIAALENEVNCLRNWWWVDMMDRPDKRDWGQDGRWSEIYKREHWLRGLELAANGWVKADFAREKMMRADMRAKEREARKAKEAAEKAKRGAGHRESCASCGEKGAGGEERSGRNRPPVGYDFIGCYTVAEERHWAMLVNCVTRFSVVLVRGPWEDLSRWLDSRQAVKESNILER</sequence>
<dbReference type="Proteomes" id="UP000578531">
    <property type="component" value="Unassembled WGS sequence"/>
</dbReference>
<name>A0A8H6L821_9LECA</name>
<dbReference type="GeneID" id="59284645"/>
<dbReference type="RefSeq" id="XP_037168398.1">
    <property type="nucleotide sequence ID" value="XM_037304905.1"/>
</dbReference>